<evidence type="ECO:0000259" key="11">
    <source>
        <dbReference type="PROSITE" id="PS51007"/>
    </source>
</evidence>
<proteinExistence type="predicted"/>
<dbReference type="RefSeq" id="WP_285673237.1">
    <property type="nucleotide sequence ID" value="NZ_BSYI01000032.1"/>
</dbReference>
<dbReference type="PANTHER" id="PTHR19848">
    <property type="entry name" value="WD40 REPEAT PROTEIN"/>
    <property type="match status" value="1"/>
</dbReference>
<feature type="domain" description="Cytochrome c" evidence="11">
    <location>
        <begin position="340"/>
        <end position="442"/>
    </location>
</feature>
<dbReference type="InterPro" id="IPR015943">
    <property type="entry name" value="WD40/YVTN_repeat-like_dom_sf"/>
</dbReference>
<dbReference type="PROSITE" id="PS50294">
    <property type="entry name" value="WD_REPEATS_REGION"/>
    <property type="match status" value="4"/>
</dbReference>
<dbReference type="PROSITE" id="PS00678">
    <property type="entry name" value="WD_REPEATS_1"/>
    <property type="match status" value="2"/>
</dbReference>
<dbReference type="PRINTS" id="PR00604">
    <property type="entry name" value="CYTCHRMECIAB"/>
</dbReference>
<dbReference type="SMART" id="SM00320">
    <property type="entry name" value="WD40"/>
    <property type="match status" value="7"/>
</dbReference>
<evidence type="ECO:0000256" key="9">
    <source>
        <dbReference type="PROSITE-ProRule" id="PRU00433"/>
    </source>
</evidence>
<dbReference type="SUPFAM" id="SSF46626">
    <property type="entry name" value="Cytochrome c"/>
    <property type="match status" value="1"/>
</dbReference>
<evidence type="ECO:0000256" key="10">
    <source>
        <dbReference type="SAM" id="SignalP"/>
    </source>
</evidence>
<organism evidence="12 13">
    <name type="scientific">Paralimibaculum aggregatum</name>
    <dbReference type="NCBI Taxonomy" id="3036245"/>
    <lineage>
        <taxon>Bacteria</taxon>
        <taxon>Pseudomonadati</taxon>
        <taxon>Pseudomonadota</taxon>
        <taxon>Alphaproteobacteria</taxon>
        <taxon>Rhodobacterales</taxon>
        <taxon>Paracoccaceae</taxon>
        <taxon>Paralimibaculum</taxon>
    </lineage>
</organism>
<feature type="signal peptide" evidence="10">
    <location>
        <begin position="1"/>
        <end position="21"/>
    </location>
</feature>
<protein>
    <recommendedName>
        <fullName evidence="11">Cytochrome c domain-containing protein</fullName>
    </recommendedName>
</protein>
<keyword evidence="13" id="KW-1185">Reference proteome</keyword>
<feature type="repeat" description="WD" evidence="8">
    <location>
        <begin position="113"/>
        <end position="147"/>
    </location>
</feature>
<dbReference type="InterPro" id="IPR002327">
    <property type="entry name" value="Cyt_c_1A/1B"/>
</dbReference>
<dbReference type="InterPro" id="IPR019775">
    <property type="entry name" value="WD40_repeat_CS"/>
</dbReference>
<keyword evidence="1" id="KW-0813">Transport</keyword>
<dbReference type="CDD" id="cd00200">
    <property type="entry name" value="WD40"/>
    <property type="match status" value="1"/>
</dbReference>
<feature type="repeat" description="WD" evidence="8">
    <location>
        <begin position="29"/>
        <end position="70"/>
    </location>
</feature>
<dbReference type="Gene3D" id="2.130.10.10">
    <property type="entry name" value="YVTN repeat-like/Quinoprotein amine dehydrogenase"/>
    <property type="match status" value="2"/>
</dbReference>
<dbReference type="PANTHER" id="PTHR19848:SF8">
    <property type="entry name" value="F-BOX AND WD REPEAT DOMAIN CONTAINING 7"/>
    <property type="match status" value="1"/>
</dbReference>
<sequence length="454" mass="48456">MRPAFLAILALLLGAGLAAPAAANGLLRLEGHGGPVKGVAVAPDGKAALTASFDYAVGLWSLETGALTRWAEGHRAAVNAVAFHPDGRHFLSAGDDFALILWERETGRPLHRFEGHRGKILALAVSPDGRIAATAGWDGRIGLWDLQARTRLGWLEGHRSNVNDVAFSADGARLYSASYDGTLRLWDVAARAERAVLVSHGFGINHLVLEERAGWLAYGAVDGAVRALDLATGAEIADLTADRRPILALALSPDRQSLAVGDGEGHIVVIDTARWTIVRDFRAALRGPIWALAWDRSGRLLAGGIADEAVLWPVGTEAGEGADEAALFAAGARHFHRPPEEMSNGERQFVRKCAVCHTLAPDGGRRAGPSLWGLFGREAGSLPGYSYSEALLRSEIVWTAETVDRLFAEGPDHVTPGSKMPMQRIARPADRRDLIGYLRASTGPRAEPMGSTSE</sequence>
<dbReference type="InterPro" id="IPR009056">
    <property type="entry name" value="Cyt_c-like_dom"/>
</dbReference>
<evidence type="ECO:0000313" key="12">
    <source>
        <dbReference type="EMBL" id="GMG84240.1"/>
    </source>
</evidence>
<gene>
    <name evidence="12" type="ORF">LNKW23_34550</name>
</gene>
<reference evidence="12 13" key="1">
    <citation type="submission" date="2023-04" db="EMBL/GenBank/DDBJ databases">
        <title>Marinoamorphus aggregata gen. nov., sp. Nov., isolate from tissue of brittle star Ophioplocus japonicus.</title>
        <authorList>
            <person name="Kawano K."/>
            <person name="Sawayama S."/>
            <person name="Nakagawa S."/>
        </authorList>
    </citation>
    <scope>NUCLEOTIDE SEQUENCE [LARGE SCALE GENOMIC DNA]</scope>
    <source>
        <strain evidence="12 13">NKW23</strain>
    </source>
</reference>
<dbReference type="Proteomes" id="UP001239909">
    <property type="component" value="Unassembled WGS sequence"/>
</dbReference>
<evidence type="ECO:0000313" key="13">
    <source>
        <dbReference type="Proteomes" id="UP001239909"/>
    </source>
</evidence>
<dbReference type="InterPro" id="IPR001680">
    <property type="entry name" value="WD40_rpt"/>
</dbReference>
<comment type="caution">
    <text evidence="12">The sequence shown here is derived from an EMBL/GenBank/DDBJ whole genome shotgun (WGS) entry which is preliminary data.</text>
</comment>
<dbReference type="SUPFAM" id="SSF50978">
    <property type="entry name" value="WD40 repeat-like"/>
    <property type="match status" value="1"/>
</dbReference>
<evidence type="ECO:0000256" key="7">
    <source>
        <dbReference type="ARBA" id="ARBA00023004"/>
    </source>
</evidence>
<evidence type="ECO:0000256" key="2">
    <source>
        <dbReference type="ARBA" id="ARBA00022574"/>
    </source>
</evidence>
<evidence type="ECO:0000256" key="4">
    <source>
        <dbReference type="ARBA" id="ARBA00022723"/>
    </source>
</evidence>
<dbReference type="Pfam" id="PF00034">
    <property type="entry name" value="Cytochrom_C"/>
    <property type="match status" value="1"/>
</dbReference>
<dbReference type="PROSITE" id="PS51007">
    <property type="entry name" value="CYTC"/>
    <property type="match status" value="1"/>
</dbReference>
<evidence type="ECO:0000256" key="5">
    <source>
        <dbReference type="ARBA" id="ARBA00022737"/>
    </source>
</evidence>
<evidence type="ECO:0000256" key="6">
    <source>
        <dbReference type="ARBA" id="ARBA00022982"/>
    </source>
</evidence>
<name>A0ABQ6LM14_9RHOB</name>
<keyword evidence="3 9" id="KW-0349">Heme</keyword>
<keyword evidence="6" id="KW-0249">Electron transport</keyword>
<keyword evidence="7 9" id="KW-0408">Iron</keyword>
<feature type="chain" id="PRO_5045670358" description="Cytochrome c domain-containing protein" evidence="10">
    <location>
        <begin position="22"/>
        <end position="454"/>
    </location>
</feature>
<accession>A0ABQ6LM14</accession>
<dbReference type="Pfam" id="PF00400">
    <property type="entry name" value="WD40"/>
    <property type="match status" value="4"/>
</dbReference>
<dbReference type="PROSITE" id="PS50082">
    <property type="entry name" value="WD_REPEATS_2"/>
    <property type="match status" value="4"/>
</dbReference>
<evidence type="ECO:0000256" key="3">
    <source>
        <dbReference type="ARBA" id="ARBA00022617"/>
    </source>
</evidence>
<evidence type="ECO:0000256" key="8">
    <source>
        <dbReference type="PROSITE-ProRule" id="PRU00221"/>
    </source>
</evidence>
<dbReference type="InterPro" id="IPR036322">
    <property type="entry name" value="WD40_repeat_dom_sf"/>
</dbReference>
<keyword evidence="4 9" id="KW-0479">Metal-binding</keyword>
<feature type="repeat" description="WD" evidence="8">
    <location>
        <begin position="71"/>
        <end position="112"/>
    </location>
</feature>
<dbReference type="Gene3D" id="1.10.760.10">
    <property type="entry name" value="Cytochrome c-like domain"/>
    <property type="match status" value="1"/>
</dbReference>
<keyword evidence="2 8" id="KW-0853">WD repeat</keyword>
<feature type="repeat" description="WD" evidence="8">
    <location>
        <begin position="155"/>
        <end position="196"/>
    </location>
</feature>
<dbReference type="InterPro" id="IPR036909">
    <property type="entry name" value="Cyt_c-like_dom_sf"/>
</dbReference>
<keyword evidence="5" id="KW-0677">Repeat</keyword>
<dbReference type="EMBL" id="BSYI01000032">
    <property type="protein sequence ID" value="GMG84240.1"/>
    <property type="molecule type" value="Genomic_DNA"/>
</dbReference>
<keyword evidence="10" id="KW-0732">Signal</keyword>
<evidence type="ECO:0000256" key="1">
    <source>
        <dbReference type="ARBA" id="ARBA00022448"/>
    </source>
</evidence>